<dbReference type="SUPFAM" id="SSF51197">
    <property type="entry name" value="Clavaminate synthase-like"/>
    <property type="match status" value="1"/>
</dbReference>
<proteinExistence type="predicted"/>
<evidence type="ECO:0000313" key="3">
    <source>
        <dbReference type="EMBL" id="MBK5177452.1"/>
    </source>
</evidence>
<keyword evidence="5" id="KW-1185">Reference proteome</keyword>
<dbReference type="EMBL" id="JADRCP010000004">
    <property type="protein sequence ID" value="MBK5177452.1"/>
    <property type="molecule type" value="Genomic_DNA"/>
</dbReference>
<evidence type="ECO:0000259" key="1">
    <source>
        <dbReference type="Pfam" id="PF09313"/>
    </source>
</evidence>
<evidence type="ECO:0000313" key="4">
    <source>
        <dbReference type="Proteomes" id="UP000807542"/>
    </source>
</evidence>
<dbReference type="InterPro" id="IPR014710">
    <property type="entry name" value="RmlC-like_jellyroll"/>
</dbReference>
<dbReference type="AlphaFoldDB" id="A0A9D7FV65"/>
<dbReference type="OrthoDB" id="6506618at2"/>
<evidence type="ECO:0000313" key="5">
    <source>
        <dbReference type="Proteomes" id="UP001296969"/>
    </source>
</evidence>
<evidence type="ECO:0000313" key="2">
    <source>
        <dbReference type="EMBL" id="MBK5074143.1"/>
    </source>
</evidence>
<dbReference type="Pfam" id="PF09313">
    <property type="entry name" value="TehB-like"/>
    <property type="match status" value="1"/>
</dbReference>
<gene>
    <name evidence="3" type="ORF">I2492_14110</name>
    <name evidence="2" type="ORF">I2493_14110</name>
</gene>
<protein>
    <submittedName>
        <fullName evidence="3">DUF1971 domain-containing protein</fullName>
    </submittedName>
</protein>
<name>A0A9D7FV65_9GAMM</name>
<sequence length="110" mass="12785">MQRIIIPTNYIHTRTTPFWTKDTAPPSIWKRHLDTGTRQGVYPRLCVMQGSIQYFSYADETSVEPTDTFIIEAGQFGVFPPETWHRIEALSDDTVFNVDFYVDPKILLED</sequence>
<dbReference type="RefSeq" id="WP_140919032.1">
    <property type="nucleotide sequence ID" value="NZ_JABMLK010000001.1"/>
</dbReference>
<dbReference type="Proteomes" id="UP001296969">
    <property type="component" value="Unassembled WGS sequence"/>
</dbReference>
<organism evidence="3 4">
    <name type="scientific">Limnobaculum xujianqingii</name>
    <dbReference type="NCBI Taxonomy" id="2738837"/>
    <lineage>
        <taxon>Bacteria</taxon>
        <taxon>Pseudomonadati</taxon>
        <taxon>Pseudomonadota</taxon>
        <taxon>Gammaproteobacteria</taxon>
        <taxon>Enterobacterales</taxon>
        <taxon>Budviciaceae</taxon>
        <taxon>Limnobaculum</taxon>
    </lineage>
</organism>
<reference evidence="3 5" key="1">
    <citation type="submission" date="2020-11" db="EMBL/GenBank/DDBJ databases">
        <title>Insectihabitans protaetiae gen. nov. sp. nov. and Insectihabitans allomyrinae sp. nov., isolated from larvae of Protaetia brevitarsis seulensis and Allomyrina dichotoma, respectively.</title>
        <authorList>
            <person name="Lee S.D."/>
            <person name="Byeon Y.-S."/>
            <person name="Kim S.-M."/>
            <person name="Yang H.L."/>
            <person name="Kim I.S."/>
        </authorList>
    </citation>
    <scope>NUCLEOTIDE SEQUENCE</scope>
    <source>
        <strain evidence="3">CWB-B4</strain>
        <strain evidence="2 5">CWB-B43</strain>
    </source>
</reference>
<dbReference type="InterPro" id="IPR014510">
    <property type="entry name" value="Tellurite-R_YeaR"/>
</dbReference>
<feature type="domain" description="TehB/YeaR-like" evidence="1">
    <location>
        <begin position="14"/>
        <end position="98"/>
    </location>
</feature>
<dbReference type="Gene3D" id="2.60.120.10">
    <property type="entry name" value="Jelly Rolls"/>
    <property type="match status" value="1"/>
</dbReference>
<dbReference type="InterPro" id="IPR015392">
    <property type="entry name" value="TehB/YeaR-like_dom"/>
</dbReference>
<comment type="caution">
    <text evidence="3">The sequence shown here is derived from an EMBL/GenBank/DDBJ whole genome shotgun (WGS) entry which is preliminary data.</text>
</comment>
<dbReference type="Proteomes" id="UP000807542">
    <property type="component" value="Unassembled WGS sequence"/>
</dbReference>
<dbReference type="PIRSF" id="PIRSF020632">
    <property type="entry name" value="YeaR"/>
    <property type="match status" value="1"/>
</dbReference>
<accession>A0A9D7FV65</accession>
<dbReference type="EMBL" id="JADRCQ010000004">
    <property type="protein sequence ID" value="MBK5074143.1"/>
    <property type="molecule type" value="Genomic_DNA"/>
</dbReference>